<feature type="non-terminal residue" evidence="4">
    <location>
        <position position="118"/>
    </location>
</feature>
<dbReference type="Gene3D" id="2.60.40.640">
    <property type="match status" value="1"/>
</dbReference>
<accession>A0ABM1F6W7</accession>
<dbReference type="InterPro" id="IPR011021">
    <property type="entry name" value="Arrestin-like_N"/>
</dbReference>
<dbReference type="Pfam" id="PF00339">
    <property type="entry name" value="Arrestin_N"/>
    <property type="match status" value="1"/>
</dbReference>
<organism evidence="3 4">
    <name type="scientific">Priapulus caudatus</name>
    <name type="common">Priapulid worm</name>
    <dbReference type="NCBI Taxonomy" id="37621"/>
    <lineage>
        <taxon>Eukaryota</taxon>
        <taxon>Metazoa</taxon>
        <taxon>Ecdysozoa</taxon>
        <taxon>Scalidophora</taxon>
        <taxon>Priapulida</taxon>
        <taxon>Priapulimorpha</taxon>
        <taxon>Priapulimorphida</taxon>
        <taxon>Priapulidae</taxon>
        <taxon>Priapulus</taxon>
    </lineage>
</organism>
<dbReference type="InterPro" id="IPR014756">
    <property type="entry name" value="Ig_E-set"/>
</dbReference>
<dbReference type="InterPro" id="IPR014752">
    <property type="entry name" value="Arrestin-like_C"/>
</dbReference>
<dbReference type="RefSeq" id="XP_014680188.1">
    <property type="nucleotide sequence ID" value="XM_014824702.1"/>
</dbReference>
<name>A0ABM1F6W7_PRICU</name>
<evidence type="ECO:0000313" key="4">
    <source>
        <dbReference type="RefSeq" id="XP_014680188.1"/>
    </source>
</evidence>
<dbReference type="PANTHER" id="PTHR11188">
    <property type="entry name" value="ARRESTIN DOMAIN CONTAINING PROTEIN"/>
    <property type="match status" value="1"/>
</dbReference>
<reference evidence="4" key="1">
    <citation type="submission" date="2025-08" db="UniProtKB">
        <authorList>
            <consortium name="RefSeq"/>
        </authorList>
    </citation>
    <scope>IDENTIFICATION</scope>
</reference>
<dbReference type="GeneID" id="106820159"/>
<sequence length="118" mass="13655">IRVQLRGKAHAEWKVTRSGERRSTKDDQNFLDQKAIIWGRDKTEEVGNIPILLKGNHRISFNFPLPETSLPGSFESRLGTVRYWIKAVLDIPYASPPQGMKYFTIIGPYIDCMDERYL</sequence>
<gene>
    <name evidence="4" type="primary">LOC106820159</name>
</gene>
<protein>
    <submittedName>
        <fullName evidence="4">Arrestin domain-containing protein 3-like</fullName>
    </submittedName>
</protein>
<evidence type="ECO:0000259" key="2">
    <source>
        <dbReference type="Pfam" id="PF00339"/>
    </source>
</evidence>
<keyword evidence="3" id="KW-1185">Reference proteome</keyword>
<proteinExistence type="inferred from homology"/>
<comment type="similarity">
    <text evidence="1">Belongs to the arrestin family.</text>
</comment>
<dbReference type="SUPFAM" id="SSF81296">
    <property type="entry name" value="E set domains"/>
    <property type="match status" value="1"/>
</dbReference>
<dbReference type="PANTHER" id="PTHR11188:SF144">
    <property type="entry name" value="ARRESTIN C-TERMINAL-LIKE DOMAIN-CONTAINING PROTEIN"/>
    <property type="match status" value="1"/>
</dbReference>
<feature type="non-terminal residue" evidence="4">
    <location>
        <position position="1"/>
    </location>
</feature>
<feature type="domain" description="Arrestin-like N-terminal" evidence="2">
    <location>
        <begin position="1"/>
        <end position="109"/>
    </location>
</feature>
<evidence type="ECO:0000313" key="3">
    <source>
        <dbReference type="Proteomes" id="UP000695022"/>
    </source>
</evidence>
<dbReference type="Proteomes" id="UP000695022">
    <property type="component" value="Unplaced"/>
</dbReference>
<evidence type="ECO:0000256" key="1">
    <source>
        <dbReference type="ARBA" id="ARBA00005298"/>
    </source>
</evidence>
<dbReference type="InterPro" id="IPR050357">
    <property type="entry name" value="Arrestin_domain-protein"/>
</dbReference>